<dbReference type="Gene3D" id="3.40.50.620">
    <property type="entry name" value="HUPs"/>
    <property type="match status" value="1"/>
</dbReference>
<dbReference type="PANTHER" id="PTHR10695:SF46">
    <property type="entry name" value="BIFUNCTIONAL COENZYME A SYNTHASE-RELATED"/>
    <property type="match status" value="1"/>
</dbReference>
<evidence type="ECO:0000313" key="5">
    <source>
        <dbReference type="WBParaSite" id="SMUV_0000096401-mRNA-1"/>
    </source>
</evidence>
<dbReference type="Pfam" id="PF01121">
    <property type="entry name" value="CoaE"/>
    <property type="match status" value="1"/>
</dbReference>
<feature type="domain" description="Cytidyltransferase-like" evidence="3">
    <location>
        <begin position="106"/>
        <end position="247"/>
    </location>
</feature>
<keyword evidence="4" id="KW-1185">Reference proteome</keyword>
<dbReference type="InterPro" id="IPR004821">
    <property type="entry name" value="Cyt_trans-like"/>
</dbReference>
<dbReference type="GO" id="GO:0005524">
    <property type="term" value="F:ATP binding"/>
    <property type="evidence" value="ECO:0007669"/>
    <property type="project" value="UniProtKB-KW"/>
</dbReference>
<dbReference type="Pfam" id="PF01467">
    <property type="entry name" value="CTP_transf_like"/>
    <property type="match status" value="1"/>
</dbReference>
<dbReference type="InterPro" id="IPR014729">
    <property type="entry name" value="Rossmann-like_a/b/a_fold"/>
</dbReference>
<evidence type="ECO:0000313" key="4">
    <source>
        <dbReference type="Proteomes" id="UP000046393"/>
    </source>
</evidence>
<proteinExistence type="predicted"/>
<keyword evidence="1" id="KW-0547">Nucleotide-binding</keyword>
<sequence>MPEAESGNVLIIISRKFIDQFPKHLKTAAKLTTGIIYARIIPTPNFNEAELVRDLYYQATNVCDSRDVRILLDDDIEKDYSIVIEDGFIPRIPDCCVEEKPYKSVVLGGTFDYLHNGHKVLLSAAILAASERIVCGVTYGEQNRKKCLWEIMQTLDTRVNAVRSFVEDISKVKCETEPISDAFGPSTVDANLEAIIVTPETYKGGQAVNRERLKKGLSELTVEVVPLVELSDNILNETKLSSSSIRRAQLGKLLRNFSFIRCPKPFIISCIGYVGSGKTQVTRILDKEGCQVIDCDMVITKLCSSNSAFVQNICGTCGCNLFSDGVINFTTLYQYVRSIEKVNTLTQIILPFLKTEVEYLIKESTADFVIIKAPSLPGLQFSQIVPTHQTWCCLIPLDVAVKKVTALGNLTVKEILYTIRSHVYIAGGRTNKVAAYQL</sequence>
<reference evidence="5" key="1">
    <citation type="submission" date="2017-02" db="UniProtKB">
        <authorList>
            <consortium name="WormBaseParasite"/>
        </authorList>
    </citation>
    <scope>IDENTIFICATION</scope>
</reference>
<dbReference type="WBParaSite" id="SMUV_0000096401-mRNA-1">
    <property type="protein sequence ID" value="SMUV_0000096401-mRNA-1"/>
    <property type="gene ID" value="SMUV_0000096401"/>
</dbReference>
<dbReference type="InterPro" id="IPR027417">
    <property type="entry name" value="P-loop_NTPase"/>
</dbReference>
<dbReference type="PANTHER" id="PTHR10695">
    <property type="entry name" value="DEPHOSPHO-COA KINASE-RELATED"/>
    <property type="match status" value="1"/>
</dbReference>
<dbReference type="FunFam" id="3.40.50.620:FF:000089">
    <property type="entry name" value="Bifunctional coenzyme A synthase"/>
    <property type="match status" value="1"/>
</dbReference>
<keyword evidence="2" id="KW-0067">ATP-binding</keyword>
<dbReference type="GO" id="GO:0015937">
    <property type="term" value="P:coenzyme A biosynthetic process"/>
    <property type="evidence" value="ECO:0007669"/>
    <property type="project" value="InterPro"/>
</dbReference>
<dbReference type="InterPro" id="IPR001977">
    <property type="entry name" value="Depp_CoAkinase"/>
</dbReference>
<dbReference type="PROSITE" id="PS51219">
    <property type="entry name" value="DPCK"/>
    <property type="match status" value="1"/>
</dbReference>
<organism evidence="4 5">
    <name type="scientific">Syphacia muris</name>
    <dbReference type="NCBI Taxonomy" id="451379"/>
    <lineage>
        <taxon>Eukaryota</taxon>
        <taxon>Metazoa</taxon>
        <taxon>Ecdysozoa</taxon>
        <taxon>Nematoda</taxon>
        <taxon>Chromadorea</taxon>
        <taxon>Rhabditida</taxon>
        <taxon>Spirurina</taxon>
        <taxon>Oxyuridomorpha</taxon>
        <taxon>Oxyuroidea</taxon>
        <taxon>Oxyuridae</taxon>
        <taxon>Syphacia</taxon>
    </lineage>
</organism>
<dbReference type="STRING" id="451379.A0A0N5AA02"/>
<dbReference type="Gene3D" id="3.40.50.300">
    <property type="entry name" value="P-loop containing nucleotide triphosphate hydrolases"/>
    <property type="match status" value="1"/>
</dbReference>
<evidence type="ECO:0000256" key="2">
    <source>
        <dbReference type="ARBA" id="ARBA00022840"/>
    </source>
</evidence>
<dbReference type="AlphaFoldDB" id="A0A0N5AA02"/>
<dbReference type="SUPFAM" id="SSF52540">
    <property type="entry name" value="P-loop containing nucleoside triphosphate hydrolases"/>
    <property type="match status" value="1"/>
</dbReference>
<dbReference type="SUPFAM" id="SSF52374">
    <property type="entry name" value="Nucleotidylyl transferase"/>
    <property type="match status" value="1"/>
</dbReference>
<dbReference type="GO" id="GO:0004140">
    <property type="term" value="F:dephospho-CoA kinase activity"/>
    <property type="evidence" value="ECO:0007669"/>
    <property type="project" value="InterPro"/>
</dbReference>
<evidence type="ECO:0000259" key="3">
    <source>
        <dbReference type="Pfam" id="PF01467"/>
    </source>
</evidence>
<name>A0A0N5AA02_9BILA</name>
<protein>
    <submittedName>
        <fullName evidence="5">CTP_transf_like domain-containing protein</fullName>
    </submittedName>
</protein>
<dbReference type="Proteomes" id="UP000046393">
    <property type="component" value="Unplaced"/>
</dbReference>
<accession>A0A0N5AA02</accession>
<evidence type="ECO:0000256" key="1">
    <source>
        <dbReference type="ARBA" id="ARBA00022741"/>
    </source>
</evidence>